<evidence type="ECO:0000256" key="3">
    <source>
        <dbReference type="ARBA" id="ARBA00022448"/>
    </source>
</evidence>
<evidence type="ECO:0000256" key="6">
    <source>
        <dbReference type="ARBA" id="ARBA00022989"/>
    </source>
</evidence>
<keyword evidence="5 8" id="KW-0812">Transmembrane</keyword>
<protein>
    <recommendedName>
        <fullName evidence="11">Multisubunit sodium/proton antiporter, MrpF subunit</fullName>
    </recommendedName>
</protein>
<feature type="transmembrane region" description="Helical" evidence="8">
    <location>
        <begin position="55"/>
        <end position="74"/>
    </location>
</feature>
<evidence type="ECO:0000256" key="5">
    <source>
        <dbReference type="ARBA" id="ARBA00022692"/>
    </source>
</evidence>
<dbReference type="AlphaFoldDB" id="A0A9W6GJB7"/>
<keyword evidence="6 8" id="KW-1133">Transmembrane helix</keyword>
<dbReference type="Pfam" id="PF04066">
    <property type="entry name" value="MrpF_PhaF"/>
    <property type="match status" value="1"/>
</dbReference>
<dbReference type="Proteomes" id="UP001144471">
    <property type="component" value="Unassembled WGS sequence"/>
</dbReference>
<feature type="transmembrane region" description="Helical" evidence="8">
    <location>
        <begin position="29"/>
        <end position="49"/>
    </location>
</feature>
<comment type="caution">
    <text evidence="9">The sequence shown here is derived from an EMBL/GenBank/DDBJ whole genome shotgun (WGS) entry which is preliminary data.</text>
</comment>
<evidence type="ECO:0000256" key="1">
    <source>
        <dbReference type="ARBA" id="ARBA00004651"/>
    </source>
</evidence>
<sequence length="84" mass="9658">MNYIVFILFILITLSAVKIFQMNTVWGKLLAANIFSSNITILVIVFSMVVRESMYLDLIITYLLLNFVGTVLFTKHIQSRRGLI</sequence>
<dbReference type="GO" id="GO:0015385">
    <property type="term" value="F:sodium:proton antiporter activity"/>
    <property type="evidence" value="ECO:0007669"/>
    <property type="project" value="TreeGrafter"/>
</dbReference>
<evidence type="ECO:0008006" key="11">
    <source>
        <dbReference type="Google" id="ProtNLM"/>
    </source>
</evidence>
<evidence type="ECO:0000256" key="2">
    <source>
        <dbReference type="ARBA" id="ARBA00009212"/>
    </source>
</evidence>
<keyword evidence="4" id="KW-1003">Cell membrane</keyword>
<dbReference type="PANTHER" id="PTHR34702:SF1">
    <property type="entry name" value="NA(+)_H(+) ANTIPORTER SUBUNIT F"/>
    <property type="match status" value="1"/>
</dbReference>
<keyword evidence="3" id="KW-0813">Transport</keyword>
<comment type="similarity">
    <text evidence="2">Belongs to the CPA3 antiporters (TC 2.A.63) subunit F family.</text>
</comment>
<feature type="transmembrane region" description="Helical" evidence="8">
    <location>
        <begin position="6"/>
        <end position="22"/>
    </location>
</feature>
<dbReference type="InterPro" id="IPR007208">
    <property type="entry name" value="MrpF/PhaF-like"/>
</dbReference>
<evidence type="ECO:0000313" key="9">
    <source>
        <dbReference type="EMBL" id="GLI54801.1"/>
    </source>
</evidence>
<dbReference type="GO" id="GO:0005886">
    <property type="term" value="C:plasma membrane"/>
    <property type="evidence" value="ECO:0007669"/>
    <property type="project" value="UniProtKB-SubCell"/>
</dbReference>
<evidence type="ECO:0000256" key="8">
    <source>
        <dbReference type="SAM" id="Phobius"/>
    </source>
</evidence>
<accession>A0A9W6GJB7</accession>
<proteinExistence type="inferred from homology"/>
<dbReference type="EMBL" id="BSDY01000001">
    <property type="protein sequence ID" value="GLI54801.1"/>
    <property type="molecule type" value="Genomic_DNA"/>
</dbReference>
<dbReference type="PANTHER" id="PTHR34702">
    <property type="entry name" value="NA(+)/H(+) ANTIPORTER SUBUNIT F1"/>
    <property type="match status" value="1"/>
</dbReference>
<dbReference type="RefSeq" id="WP_281832828.1">
    <property type="nucleotide sequence ID" value="NZ_BSDY01000001.1"/>
</dbReference>
<evidence type="ECO:0000256" key="4">
    <source>
        <dbReference type="ARBA" id="ARBA00022475"/>
    </source>
</evidence>
<evidence type="ECO:0000256" key="7">
    <source>
        <dbReference type="ARBA" id="ARBA00023136"/>
    </source>
</evidence>
<reference evidence="9" key="1">
    <citation type="submission" date="2022-12" db="EMBL/GenBank/DDBJ databases">
        <title>Reference genome sequencing for broad-spectrum identification of bacterial and archaeal isolates by mass spectrometry.</title>
        <authorList>
            <person name="Sekiguchi Y."/>
            <person name="Tourlousse D.M."/>
        </authorList>
    </citation>
    <scope>NUCLEOTIDE SEQUENCE</scope>
    <source>
        <strain evidence="9">10succ1</strain>
    </source>
</reference>
<evidence type="ECO:0000313" key="10">
    <source>
        <dbReference type="Proteomes" id="UP001144471"/>
    </source>
</evidence>
<gene>
    <name evidence="9" type="ORF">PM10SUCC1_03160</name>
</gene>
<name>A0A9W6GJB7_9FUSO</name>
<comment type="subcellular location">
    <subcellularLocation>
        <location evidence="1">Cell membrane</location>
        <topology evidence="1">Multi-pass membrane protein</topology>
    </subcellularLocation>
</comment>
<keyword evidence="10" id="KW-1185">Reference proteome</keyword>
<keyword evidence="7 8" id="KW-0472">Membrane</keyword>
<organism evidence="9 10">
    <name type="scientific">Propionigenium maris DSM 9537</name>
    <dbReference type="NCBI Taxonomy" id="1123000"/>
    <lineage>
        <taxon>Bacteria</taxon>
        <taxon>Fusobacteriati</taxon>
        <taxon>Fusobacteriota</taxon>
        <taxon>Fusobacteriia</taxon>
        <taxon>Fusobacteriales</taxon>
        <taxon>Fusobacteriaceae</taxon>
        <taxon>Propionigenium</taxon>
    </lineage>
</organism>